<accession>A0A8J7AJF7</accession>
<gene>
    <name evidence="1" type="ORF">IQ241_23340</name>
</gene>
<protein>
    <submittedName>
        <fullName evidence="1">MBL fold metallo-hydrolase</fullName>
    </submittedName>
</protein>
<name>A0A8J7AJF7_9CYAN</name>
<organism evidence="1 2">
    <name type="scientific">Vasconcelosia minhoensis LEGE 07310</name>
    <dbReference type="NCBI Taxonomy" id="915328"/>
    <lineage>
        <taxon>Bacteria</taxon>
        <taxon>Bacillati</taxon>
        <taxon>Cyanobacteriota</taxon>
        <taxon>Cyanophyceae</taxon>
        <taxon>Nodosilineales</taxon>
        <taxon>Cymatolegaceae</taxon>
        <taxon>Vasconcelosia</taxon>
        <taxon>Vasconcelosia minhoensis</taxon>
    </lineage>
</organism>
<evidence type="ECO:0000313" key="2">
    <source>
        <dbReference type="Proteomes" id="UP000636505"/>
    </source>
</evidence>
<dbReference type="Gene3D" id="3.60.15.10">
    <property type="entry name" value="Ribonuclease Z/Hydroxyacylglutathione hydrolase-like"/>
    <property type="match status" value="1"/>
</dbReference>
<dbReference type="EMBL" id="JADEXG010000089">
    <property type="protein sequence ID" value="MBE9080186.1"/>
    <property type="molecule type" value="Genomic_DNA"/>
</dbReference>
<dbReference type="SUPFAM" id="SSF56281">
    <property type="entry name" value="Metallo-hydrolase/oxidoreductase"/>
    <property type="match status" value="1"/>
</dbReference>
<dbReference type="InterPro" id="IPR036866">
    <property type="entry name" value="RibonucZ/Hydroxyglut_hydro"/>
</dbReference>
<evidence type="ECO:0000313" key="1">
    <source>
        <dbReference type="EMBL" id="MBE9080186.1"/>
    </source>
</evidence>
<dbReference type="RefSeq" id="WP_193911883.1">
    <property type="nucleotide sequence ID" value="NZ_JADEXG010000089.1"/>
</dbReference>
<proteinExistence type="predicted"/>
<comment type="caution">
    <text evidence="1">The sequence shown here is derived from an EMBL/GenBank/DDBJ whole genome shotgun (WGS) entry which is preliminary data.</text>
</comment>
<dbReference type="PANTHER" id="PTHR42773:SF3">
    <property type="entry name" value="SLR0630 PROTEIN"/>
    <property type="match status" value="1"/>
</dbReference>
<dbReference type="Proteomes" id="UP000636505">
    <property type="component" value="Unassembled WGS sequence"/>
</dbReference>
<keyword evidence="2" id="KW-1185">Reference proteome</keyword>
<dbReference type="PANTHER" id="PTHR42773">
    <property type="entry name" value="METALLO-BETA-LACTAMASE-RELATED"/>
    <property type="match status" value="1"/>
</dbReference>
<sequence>MSDAPKAKSPRPVFTSIFAFPPNRGTLGGTAYLILEKDASAQPANILIDCPAWQSATQDFIAAQGGIRWLFITHRGGVDDVSAIQSTFGCEVVVQEQEAYLLPQLQLHPFRYEFSFSPLSRAFWTAGHSPGSACLHHAASGGILFSGRHLLPDRQARPRPLRLSKTFHWPRQLRNAQRLLTQFSPDQLSYICPGANLGLLRGDRAIPNAYTQLQAIDWADLAAG</sequence>
<reference evidence="1" key="1">
    <citation type="submission" date="2020-10" db="EMBL/GenBank/DDBJ databases">
        <authorList>
            <person name="Castelo-Branco R."/>
            <person name="Eusebio N."/>
            <person name="Adriana R."/>
            <person name="Vieira A."/>
            <person name="Brugerolle De Fraissinette N."/>
            <person name="Rezende De Castro R."/>
            <person name="Schneider M.P."/>
            <person name="Vasconcelos V."/>
            <person name="Leao P.N."/>
        </authorList>
    </citation>
    <scope>NUCLEOTIDE SEQUENCE</scope>
    <source>
        <strain evidence="1">LEGE 07310</strain>
    </source>
</reference>
<dbReference type="AlphaFoldDB" id="A0A8J7AJF7"/>